<feature type="region of interest" description="Disordered" evidence="1">
    <location>
        <begin position="179"/>
        <end position="199"/>
    </location>
</feature>
<proteinExistence type="predicted"/>
<dbReference type="KEGG" id="halz:E5139_05915"/>
<sequence length="199" mass="21904">MRENGISISGQKKTYTVQGSSNEITTEYLDRRDLNIEIGIGAYGGDYTDNDGEYAVTLTWDWSGEDLDDWGEPPRDIVGLHWVGDDWTVANAEHKSTNHTYYKKHSGKHIDYQFNDSLGDGSDVHYFVTNLEPTGDSDPDDREVGGGYIHTYDGVKIESVTAGFPAGLSATLSNNNKKWNTSTDSDSDALIVSQSDGHA</sequence>
<evidence type="ECO:0000313" key="3">
    <source>
        <dbReference type="Proteomes" id="UP000297053"/>
    </source>
</evidence>
<dbReference type="Proteomes" id="UP000297053">
    <property type="component" value="Chromosome"/>
</dbReference>
<protein>
    <submittedName>
        <fullName evidence="2">Uncharacterized protein</fullName>
    </submittedName>
</protein>
<dbReference type="EMBL" id="CP039375">
    <property type="protein sequence ID" value="QCD65199.1"/>
    <property type="molecule type" value="Genomic_DNA"/>
</dbReference>
<reference evidence="2 3" key="2">
    <citation type="submission" date="2019-04" db="EMBL/GenBank/DDBJ databases">
        <authorList>
            <person name="Yang S."/>
            <person name="Wei W."/>
        </authorList>
    </citation>
    <scope>NUCLEOTIDE SEQUENCE [LARGE SCALE GENOMIC DNA]</scope>
    <source>
        <strain evidence="3">ZP60</strain>
    </source>
</reference>
<dbReference type="GeneID" id="42178453"/>
<gene>
    <name evidence="2" type="ORF">E5139_05915</name>
</gene>
<evidence type="ECO:0000256" key="1">
    <source>
        <dbReference type="SAM" id="MobiDB-lite"/>
    </source>
</evidence>
<evidence type="ECO:0000313" key="2">
    <source>
        <dbReference type="EMBL" id="QCD65199.1"/>
    </source>
</evidence>
<organism evidence="2 3">
    <name type="scientific">Halomicrobium mukohataei</name>
    <dbReference type="NCBI Taxonomy" id="57705"/>
    <lineage>
        <taxon>Archaea</taxon>
        <taxon>Methanobacteriati</taxon>
        <taxon>Methanobacteriota</taxon>
        <taxon>Stenosarchaea group</taxon>
        <taxon>Halobacteria</taxon>
        <taxon>Halobacteriales</taxon>
        <taxon>Haloarculaceae</taxon>
        <taxon>Halomicrobium</taxon>
    </lineage>
</organism>
<dbReference type="RefSeq" id="WP_126967168.1">
    <property type="nucleotide sequence ID" value="NZ_CP039375.1"/>
</dbReference>
<name>A0A4D6KEA7_9EURY</name>
<reference evidence="2 3" key="1">
    <citation type="submission" date="2019-04" db="EMBL/GenBank/DDBJ databases">
        <title>Complete genome sequence of Arthrobacter sp. ZXY-2 associated with effective atrazine degradation and salt adaptation.</title>
        <authorList>
            <person name="Zhao X."/>
        </authorList>
    </citation>
    <scope>NUCLEOTIDE SEQUENCE [LARGE SCALE GENOMIC DNA]</scope>
    <source>
        <strain evidence="3">ZP60</strain>
    </source>
</reference>
<accession>A0A4D6KEA7</accession>
<dbReference type="AlphaFoldDB" id="A0A4D6KEA7"/>